<dbReference type="SUPFAM" id="SSF103473">
    <property type="entry name" value="MFS general substrate transporter"/>
    <property type="match status" value="1"/>
</dbReference>
<feature type="transmembrane region" description="Helical" evidence="8">
    <location>
        <begin position="460"/>
        <end position="481"/>
    </location>
</feature>
<dbReference type="PANTHER" id="PTHR23503">
    <property type="entry name" value="SOLUTE CARRIER FAMILY 2"/>
    <property type="match status" value="1"/>
</dbReference>
<dbReference type="Pfam" id="PF00083">
    <property type="entry name" value="Sugar_tr"/>
    <property type="match status" value="1"/>
</dbReference>
<dbReference type="InterPro" id="IPR003663">
    <property type="entry name" value="Sugar/inositol_transpt"/>
</dbReference>
<gene>
    <name evidence="10" type="ORF">BABINDRAFT_14920</name>
</gene>
<evidence type="ECO:0000259" key="9">
    <source>
        <dbReference type="PROSITE" id="PS50850"/>
    </source>
</evidence>
<dbReference type="GO" id="GO:0016020">
    <property type="term" value="C:membrane"/>
    <property type="evidence" value="ECO:0007669"/>
    <property type="project" value="UniProtKB-SubCell"/>
</dbReference>
<dbReference type="InterPro" id="IPR020846">
    <property type="entry name" value="MFS_dom"/>
</dbReference>
<feature type="transmembrane region" description="Helical" evidence="8">
    <location>
        <begin position="12"/>
        <end position="30"/>
    </location>
</feature>
<evidence type="ECO:0000256" key="8">
    <source>
        <dbReference type="SAM" id="Phobius"/>
    </source>
</evidence>
<feature type="transmembrane region" description="Helical" evidence="8">
    <location>
        <begin position="432"/>
        <end position="454"/>
    </location>
</feature>
<sequence>MLIPQSITQQLAWTSVVAYLGMFQFGFHLGELNAPQGVISCKVYIPGPLPSYENTFWGAHGFKTCIPMDDQEIALVTTMFTVGGLVGSLYSGKLSDMIGRKRTAKINAGLFVVGAFLMTVANSKEVFLVARFVNGLAAGSSIVVTPIFINEVTPYNHRGLLGALTQLAVSVGLVAVMTLGFIWTNVQQWRNVFAAAVVIAAVTFLAIFSTVESPKWLIASKDDVPKATNILNSLRSHRGSVHEEILNWRRMSRSQSTVSLPSFREQSRGNEEAIEDETSRLLTSDSNDVTSWQFITAKRYRSEFIAIAIIMTGQQLTGINALTYYGVSILREVVPDNVLTLTVALSLTSTVSFGLISPVVDRVGRKTLLLLSLSIMTIAVGGMAVALTQDGNHAVLCVVSCFLLLIGFACGLGPIPFLMISEMAQHDSVGPAQSVGSILNWCSNIVLAYTFPIVREVLSGYVFAVLAVTCVLYAFLIAWKVPETRNKMTYEEFVVLAAASAATVSAANATNSTSSSSKAGANGAVAVSGSLIGAAVAGGLALFL</sequence>
<dbReference type="STRING" id="984486.A0A1E3QKZ2"/>
<protein>
    <recommendedName>
        <fullName evidence="9">Major facilitator superfamily (MFS) profile domain-containing protein</fullName>
    </recommendedName>
</protein>
<dbReference type="Proteomes" id="UP000094336">
    <property type="component" value="Unassembled WGS sequence"/>
</dbReference>
<keyword evidence="6 8" id="KW-0472">Membrane</keyword>
<comment type="similarity">
    <text evidence="2">Belongs to the major facilitator superfamily. Sugar transporter (TC 2.A.1.1) family.</text>
</comment>
<feature type="transmembrane region" description="Helical" evidence="8">
    <location>
        <begin position="338"/>
        <end position="356"/>
    </location>
</feature>
<feature type="transmembrane region" description="Helical" evidence="8">
    <location>
        <begin position="73"/>
        <end position="92"/>
    </location>
</feature>
<feature type="transmembrane region" description="Helical" evidence="8">
    <location>
        <begin position="523"/>
        <end position="543"/>
    </location>
</feature>
<dbReference type="InterPro" id="IPR045263">
    <property type="entry name" value="GLUT"/>
</dbReference>
<evidence type="ECO:0000256" key="5">
    <source>
        <dbReference type="ARBA" id="ARBA00022989"/>
    </source>
</evidence>
<dbReference type="AlphaFoldDB" id="A0A1E3QKZ2"/>
<evidence type="ECO:0000256" key="2">
    <source>
        <dbReference type="ARBA" id="ARBA00010992"/>
    </source>
</evidence>
<dbReference type="GO" id="GO:0015149">
    <property type="term" value="F:hexose transmembrane transporter activity"/>
    <property type="evidence" value="ECO:0007669"/>
    <property type="project" value="TreeGrafter"/>
</dbReference>
<feature type="transmembrane region" description="Helical" evidence="8">
    <location>
        <begin position="161"/>
        <end position="183"/>
    </location>
</feature>
<dbReference type="GeneID" id="30145064"/>
<dbReference type="InterPro" id="IPR036259">
    <property type="entry name" value="MFS_trans_sf"/>
</dbReference>
<dbReference type="InterPro" id="IPR005829">
    <property type="entry name" value="Sugar_transporter_CS"/>
</dbReference>
<feature type="domain" description="Major facilitator superfamily (MFS) profile" evidence="9">
    <location>
        <begin position="14"/>
        <end position="485"/>
    </location>
</feature>
<dbReference type="PRINTS" id="PR00171">
    <property type="entry name" value="SUGRTRNSPORT"/>
</dbReference>
<proteinExistence type="inferred from homology"/>
<evidence type="ECO:0000313" key="10">
    <source>
        <dbReference type="EMBL" id="ODQ78345.1"/>
    </source>
</evidence>
<keyword evidence="5 8" id="KW-1133">Transmembrane helix</keyword>
<dbReference type="RefSeq" id="XP_018983673.1">
    <property type="nucleotide sequence ID" value="XM_019127211.1"/>
</dbReference>
<reference evidence="11" key="1">
    <citation type="submission" date="2016-05" db="EMBL/GenBank/DDBJ databases">
        <title>Comparative genomics of biotechnologically important yeasts.</title>
        <authorList>
            <consortium name="DOE Joint Genome Institute"/>
            <person name="Riley R."/>
            <person name="Haridas S."/>
            <person name="Wolfe K.H."/>
            <person name="Lopes M.R."/>
            <person name="Hittinger C.T."/>
            <person name="Goker M."/>
            <person name="Salamov A."/>
            <person name="Wisecaver J."/>
            <person name="Long T.M."/>
            <person name="Aerts A.L."/>
            <person name="Barry K."/>
            <person name="Choi C."/>
            <person name="Clum A."/>
            <person name="Coughlan A.Y."/>
            <person name="Deshpande S."/>
            <person name="Douglass A.P."/>
            <person name="Hanson S.J."/>
            <person name="Klenk H.-P."/>
            <person name="Labutti K."/>
            <person name="Lapidus A."/>
            <person name="Lindquist E."/>
            <person name="Lipzen A."/>
            <person name="Meier-Kolthoff J.P."/>
            <person name="Ohm R.A."/>
            <person name="Otillar R.P."/>
            <person name="Pangilinan J."/>
            <person name="Peng Y."/>
            <person name="Rokas A."/>
            <person name="Rosa C.A."/>
            <person name="Scheuner C."/>
            <person name="Sibirny A.A."/>
            <person name="Slot J.C."/>
            <person name="Stielow J.B."/>
            <person name="Sun H."/>
            <person name="Kurtzman C.P."/>
            <person name="Blackwell M."/>
            <person name="Grigoriev I.V."/>
            <person name="Jeffries T.W."/>
        </authorList>
    </citation>
    <scope>NUCLEOTIDE SEQUENCE [LARGE SCALE GENOMIC DNA]</scope>
    <source>
        <strain evidence="11">NRRL Y-12698</strain>
    </source>
</reference>
<name>A0A1E3QKZ2_9ASCO</name>
<dbReference type="EMBL" id="KV454436">
    <property type="protein sequence ID" value="ODQ78345.1"/>
    <property type="molecule type" value="Genomic_DNA"/>
</dbReference>
<keyword evidence="3" id="KW-0813">Transport</keyword>
<feature type="region of interest" description="Disordered" evidence="7">
    <location>
        <begin position="259"/>
        <end position="278"/>
    </location>
</feature>
<dbReference type="Gene3D" id="1.20.1250.20">
    <property type="entry name" value="MFS general substrate transporter like domains"/>
    <property type="match status" value="1"/>
</dbReference>
<feature type="transmembrane region" description="Helical" evidence="8">
    <location>
        <begin position="304"/>
        <end position="326"/>
    </location>
</feature>
<keyword evidence="11" id="KW-1185">Reference proteome</keyword>
<feature type="transmembrane region" description="Helical" evidence="8">
    <location>
        <begin position="127"/>
        <end position="149"/>
    </location>
</feature>
<feature type="transmembrane region" description="Helical" evidence="8">
    <location>
        <begin position="104"/>
        <end position="121"/>
    </location>
</feature>
<dbReference type="PROSITE" id="PS00217">
    <property type="entry name" value="SUGAR_TRANSPORT_2"/>
    <property type="match status" value="1"/>
</dbReference>
<keyword evidence="4 8" id="KW-0812">Transmembrane</keyword>
<evidence type="ECO:0000313" key="11">
    <source>
        <dbReference type="Proteomes" id="UP000094336"/>
    </source>
</evidence>
<evidence type="ECO:0000256" key="7">
    <source>
        <dbReference type="SAM" id="MobiDB-lite"/>
    </source>
</evidence>
<evidence type="ECO:0000256" key="3">
    <source>
        <dbReference type="ARBA" id="ARBA00022448"/>
    </source>
</evidence>
<feature type="transmembrane region" description="Helical" evidence="8">
    <location>
        <begin position="189"/>
        <end position="211"/>
    </location>
</feature>
<evidence type="ECO:0000256" key="1">
    <source>
        <dbReference type="ARBA" id="ARBA00004141"/>
    </source>
</evidence>
<dbReference type="PROSITE" id="PS00216">
    <property type="entry name" value="SUGAR_TRANSPORT_1"/>
    <property type="match status" value="2"/>
</dbReference>
<organism evidence="10 11">
    <name type="scientific">Babjeviella inositovora NRRL Y-12698</name>
    <dbReference type="NCBI Taxonomy" id="984486"/>
    <lineage>
        <taxon>Eukaryota</taxon>
        <taxon>Fungi</taxon>
        <taxon>Dikarya</taxon>
        <taxon>Ascomycota</taxon>
        <taxon>Saccharomycotina</taxon>
        <taxon>Pichiomycetes</taxon>
        <taxon>Serinales incertae sedis</taxon>
        <taxon>Babjeviella</taxon>
    </lineage>
</organism>
<dbReference type="InterPro" id="IPR005828">
    <property type="entry name" value="MFS_sugar_transport-like"/>
</dbReference>
<evidence type="ECO:0000256" key="6">
    <source>
        <dbReference type="ARBA" id="ARBA00023136"/>
    </source>
</evidence>
<evidence type="ECO:0000256" key="4">
    <source>
        <dbReference type="ARBA" id="ARBA00022692"/>
    </source>
</evidence>
<feature type="transmembrane region" description="Helical" evidence="8">
    <location>
        <begin position="393"/>
        <end position="420"/>
    </location>
</feature>
<dbReference type="PROSITE" id="PS50850">
    <property type="entry name" value="MFS"/>
    <property type="match status" value="1"/>
</dbReference>
<accession>A0A1E3QKZ2</accession>
<comment type="subcellular location">
    <subcellularLocation>
        <location evidence="1">Membrane</location>
        <topology evidence="1">Multi-pass membrane protein</topology>
    </subcellularLocation>
</comment>
<feature type="transmembrane region" description="Helical" evidence="8">
    <location>
        <begin position="368"/>
        <end position="387"/>
    </location>
</feature>
<dbReference type="OrthoDB" id="4540492at2759"/>
<dbReference type="PANTHER" id="PTHR23503:SF8">
    <property type="entry name" value="FACILITATED GLUCOSE TRANSPORTER PROTEIN 1"/>
    <property type="match status" value="1"/>
</dbReference>